<evidence type="ECO:0000256" key="1">
    <source>
        <dbReference type="ARBA" id="ARBA00004167"/>
    </source>
</evidence>
<keyword evidence="2 8" id="KW-0812">Transmembrane</keyword>
<evidence type="ECO:0000256" key="4">
    <source>
        <dbReference type="ARBA" id="ARBA00023136"/>
    </source>
</evidence>
<keyword evidence="4 8" id="KW-0472">Membrane</keyword>
<dbReference type="InterPro" id="IPR045030">
    <property type="entry name" value="LYSM1-4"/>
</dbReference>
<keyword evidence="11" id="KW-1185">Reference proteome</keyword>
<evidence type="ECO:0000256" key="6">
    <source>
        <dbReference type="ARBA" id="ARBA00040995"/>
    </source>
</evidence>
<keyword evidence="3 8" id="KW-1133">Transmembrane helix</keyword>
<sequence>MWRPKPLRRAFQAAVNVRSAGDGQVYLFRGGPEDAAGSSSEEEEELVVTELRPRGPEWAGLEREKAGDVQLLERALADGDNLNKLALQYGCKVADLKRVNNLIQEQDLYALKSVKIPVKKHGLLTETPPPGPPSPTDPPPGVSQRPEGYADFLQEMDRDIERLAQSSSGQQGEPSDVAAEDLQLMPRSSPDQHGADWGIQWWNAVALMLLVGVILPLFCVVYYRTQDSTAATSTTPGLDDHMGNVSLFTSNSNTSLTNVSAEALPAGSISQTLNKPPT</sequence>
<dbReference type="PANTHER" id="PTHR20932">
    <property type="entry name" value="LYSM AND PUTATIVE PEPTIDOGLYCAN-BINDING DOMAIN-CONTAINING PROTEIN"/>
    <property type="match status" value="1"/>
</dbReference>
<accession>A0A8T3D0J6</accession>
<feature type="domain" description="LysM" evidence="9">
    <location>
        <begin position="72"/>
        <end position="116"/>
    </location>
</feature>
<evidence type="ECO:0000313" key="11">
    <source>
        <dbReference type="Proteomes" id="UP000829720"/>
    </source>
</evidence>
<dbReference type="Proteomes" id="UP000829720">
    <property type="component" value="Unassembled WGS sequence"/>
</dbReference>
<feature type="region of interest" description="Disordered" evidence="7">
    <location>
        <begin position="122"/>
        <end position="147"/>
    </location>
</feature>
<dbReference type="GO" id="GO:0016020">
    <property type="term" value="C:membrane"/>
    <property type="evidence" value="ECO:0007669"/>
    <property type="project" value="UniProtKB-SubCell"/>
</dbReference>
<dbReference type="PANTHER" id="PTHR20932:SF7">
    <property type="entry name" value="AND PUTATIVE PEPTIDOGLYCAN-BINDING DOMAIN-CONTAINING PROTEIN 4-RELATED"/>
    <property type="match status" value="1"/>
</dbReference>
<dbReference type="InterPro" id="IPR036779">
    <property type="entry name" value="LysM_dom_sf"/>
</dbReference>
<dbReference type="OrthoDB" id="538216at2759"/>
<proteinExistence type="predicted"/>
<dbReference type="EMBL" id="JAERUA010000015">
    <property type="protein sequence ID" value="KAI1889450.1"/>
    <property type="molecule type" value="Genomic_DNA"/>
</dbReference>
<dbReference type="AlphaFoldDB" id="A0A8T3D0J6"/>
<dbReference type="Gene3D" id="3.10.350.10">
    <property type="entry name" value="LysM domain"/>
    <property type="match status" value="1"/>
</dbReference>
<evidence type="ECO:0000256" key="7">
    <source>
        <dbReference type="SAM" id="MobiDB-lite"/>
    </source>
</evidence>
<evidence type="ECO:0000256" key="8">
    <source>
        <dbReference type="SAM" id="Phobius"/>
    </source>
</evidence>
<evidence type="ECO:0000313" key="10">
    <source>
        <dbReference type="EMBL" id="KAI1889450.1"/>
    </source>
</evidence>
<reference evidence="10" key="1">
    <citation type="submission" date="2021-01" db="EMBL/GenBank/DDBJ databases">
        <authorList>
            <person name="Zahm M."/>
            <person name="Roques C."/>
            <person name="Cabau C."/>
            <person name="Klopp C."/>
            <person name="Donnadieu C."/>
            <person name="Jouanno E."/>
            <person name="Lampietro C."/>
            <person name="Louis A."/>
            <person name="Herpin A."/>
            <person name="Echchiki A."/>
            <person name="Berthelot C."/>
            <person name="Parey E."/>
            <person name="Roest-Crollius H."/>
            <person name="Braasch I."/>
            <person name="Postlethwait J."/>
            <person name="Bobe J."/>
            <person name="Montfort J."/>
            <person name="Bouchez O."/>
            <person name="Begum T."/>
            <person name="Mejri S."/>
            <person name="Adams A."/>
            <person name="Chen W.-J."/>
            <person name="Guiguen Y."/>
        </authorList>
    </citation>
    <scope>NUCLEOTIDE SEQUENCE</scope>
    <source>
        <tissue evidence="10">Blood</tissue>
    </source>
</reference>
<dbReference type="InterPro" id="IPR018392">
    <property type="entry name" value="LysM"/>
</dbReference>
<evidence type="ECO:0000256" key="5">
    <source>
        <dbReference type="ARBA" id="ARBA00023180"/>
    </source>
</evidence>
<protein>
    <recommendedName>
        <fullName evidence="6">LysM and putative peptidoglycan-binding domain-containing protein 4</fullName>
    </recommendedName>
</protein>
<dbReference type="Pfam" id="PF01476">
    <property type="entry name" value="LysM"/>
    <property type="match status" value="1"/>
</dbReference>
<dbReference type="PROSITE" id="PS51782">
    <property type="entry name" value="LYSM"/>
    <property type="match status" value="1"/>
</dbReference>
<evidence type="ECO:0000259" key="9">
    <source>
        <dbReference type="PROSITE" id="PS51782"/>
    </source>
</evidence>
<comment type="caution">
    <text evidence="10">The sequence shown here is derived from an EMBL/GenBank/DDBJ whole genome shotgun (WGS) entry which is preliminary data.</text>
</comment>
<keyword evidence="5" id="KW-0325">Glycoprotein</keyword>
<gene>
    <name evidence="10" type="ORF">AGOR_G00163000</name>
</gene>
<comment type="subcellular location">
    <subcellularLocation>
        <location evidence="1">Membrane</location>
        <topology evidence="1">Single-pass membrane protein</topology>
    </subcellularLocation>
</comment>
<feature type="transmembrane region" description="Helical" evidence="8">
    <location>
        <begin position="201"/>
        <end position="223"/>
    </location>
</feature>
<evidence type="ECO:0000256" key="2">
    <source>
        <dbReference type="ARBA" id="ARBA00022692"/>
    </source>
</evidence>
<evidence type="ECO:0000256" key="3">
    <source>
        <dbReference type="ARBA" id="ARBA00022989"/>
    </source>
</evidence>
<name>A0A8T3D0J6_9TELE</name>
<feature type="compositionally biased region" description="Pro residues" evidence="7">
    <location>
        <begin position="127"/>
        <end position="141"/>
    </location>
</feature>
<dbReference type="CDD" id="cd00118">
    <property type="entry name" value="LysM"/>
    <property type="match status" value="1"/>
</dbReference>
<organism evidence="10 11">
    <name type="scientific">Albula goreensis</name>
    <dbReference type="NCBI Taxonomy" id="1534307"/>
    <lineage>
        <taxon>Eukaryota</taxon>
        <taxon>Metazoa</taxon>
        <taxon>Chordata</taxon>
        <taxon>Craniata</taxon>
        <taxon>Vertebrata</taxon>
        <taxon>Euteleostomi</taxon>
        <taxon>Actinopterygii</taxon>
        <taxon>Neopterygii</taxon>
        <taxon>Teleostei</taxon>
        <taxon>Albuliformes</taxon>
        <taxon>Albulidae</taxon>
        <taxon>Albula</taxon>
    </lineage>
</organism>